<feature type="modified residue" description="4-aspartylphosphate" evidence="2">
    <location>
        <position position="54"/>
    </location>
</feature>
<keyword evidence="1 2" id="KW-0597">Phosphoprotein</keyword>
<feature type="domain" description="Response regulatory" evidence="3">
    <location>
        <begin position="5"/>
        <end position="120"/>
    </location>
</feature>
<evidence type="ECO:0000259" key="3">
    <source>
        <dbReference type="PROSITE" id="PS50110"/>
    </source>
</evidence>
<dbReference type="Proteomes" id="UP000176614">
    <property type="component" value="Unassembled WGS sequence"/>
</dbReference>
<dbReference type="Gene3D" id="3.40.50.2300">
    <property type="match status" value="1"/>
</dbReference>
<dbReference type="AlphaFoldDB" id="A0A1F4W2F3"/>
<dbReference type="SMART" id="SM00448">
    <property type="entry name" value="REC"/>
    <property type="match status" value="1"/>
</dbReference>
<accession>A0A1F4W2F3</accession>
<reference evidence="4 5" key="1">
    <citation type="journal article" date="2016" name="Nat. Commun.">
        <title>Thousands of microbial genomes shed light on interconnected biogeochemical processes in an aquifer system.</title>
        <authorList>
            <person name="Anantharaman K."/>
            <person name="Brown C.T."/>
            <person name="Hug L.A."/>
            <person name="Sharon I."/>
            <person name="Castelle C.J."/>
            <person name="Probst A.J."/>
            <person name="Thomas B.C."/>
            <person name="Singh A."/>
            <person name="Wilkins M.J."/>
            <person name="Karaoz U."/>
            <person name="Brodie E.L."/>
            <person name="Williams K.H."/>
            <person name="Hubbard S.S."/>
            <person name="Banfield J.F."/>
        </authorList>
    </citation>
    <scope>NUCLEOTIDE SEQUENCE [LARGE SCALE GENOMIC DNA]</scope>
</reference>
<dbReference type="Pfam" id="PF00072">
    <property type="entry name" value="Response_reg"/>
    <property type="match status" value="1"/>
</dbReference>
<evidence type="ECO:0000256" key="1">
    <source>
        <dbReference type="ARBA" id="ARBA00022553"/>
    </source>
</evidence>
<comment type="caution">
    <text evidence="4">The sequence shown here is derived from an EMBL/GenBank/DDBJ whole genome shotgun (WGS) entry which is preliminary data.</text>
</comment>
<dbReference type="PANTHER" id="PTHR44591:SF3">
    <property type="entry name" value="RESPONSE REGULATORY DOMAIN-CONTAINING PROTEIN"/>
    <property type="match status" value="1"/>
</dbReference>
<protein>
    <recommendedName>
        <fullName evidence="3">Response regulatory domain-containing protein</fullName>
    </recommendedName>
</protein>
<dbReference type="InterPro" id="IPR011006">
    <property type="entry name" value="CheY-like_superfamily"/>
</dbReference>
<proteinExistence type="predicted"/>
<dbReference type="InterPro" id="IPR001789">
    <property type="entry name" value="Sig_transdc_resp-reg_receiver"/>
</dbReference>
<dbReference type="SUPFAM" id="SSF52172">
    <property type="entry name" value="CheY-like"/>
    <property type="match status" value="1"/>
</dbReference>
<dbReference type="EMBL" id="MEVT01000005">
    <property type="protein sequence ID" value="OGC63599.1"/>
    <property type="molecule type" value="Genomic_DNA"/>
</dbReference>
<dbReference type="CDD" id="cd00156">
    <property type="entry name" value="REC"/>
    <property type="match status" value="1"/>
</dbReference>
<dbReference type="PANTHER" id="PTHR44591">
    <property type="entry name" value="STRESS RESPONSE REGULATOR PROTEIN 1"/>
    <property type="match status" value="1"/>
</dbReference>
<evidence type="ECO:0000313" key="5">
    <source>
        <dbReference type="Proteomes" id="UP000176614"/>
    </source>
</evidence>
<sequence length="123" mass="14475">MESKTILCVDDVADVREMFKTYLEEKHYQVITLPNPRSAIEVLEANKIDLIFCDLNMPYENGFEFLERIKETKFKDIPFIIVTNILNESYVDKSKQMGAQEYIHKFRLNKEMILSLAEKYAAN</sequence>
<dbReference type="GO" id="GO:0000160">
    <property type="term" value="P:phosphorelay signal transduction system"/>
    <property type="evidence" value="ECO:0007669"/>
    <property type="project" value="InterPro"/>
</dbReference>
<dbReference type="InterPro" id="IPR050595">
    <property type="entry name" value="Bact_response_regulator"/>
</dbReference>
<gene>
    <name evidence="4" type="ORF">A2264_04500</name>
</gene>
<evidence type="ECO:0000313" key="4">
    <source>
        <dbReference type="EMBL" id="OGC63599.1"/>
    </source>
</evidence>
<name>A0A1F4W2F3_UNCKA</name>
<organism evidence="4 5">
    <name type="scientific">candidate division WWE3 bacterium RIFOXYA2_FULL_46_9</name>
    <dbReference type="NCBI Taxonomy" id="1802636"/>
    <lineage>
        <taxon>Bacteria</taxon>
        <taxon>Katanobacteria</taxon>
    </lineage>
</organism>
<evidence type="ECO:0000256" key="2">
    <source>
        <dbReference type="PROSITE-ProRule" id="PRU00169"/>
    </source>
</evidence>
<dbReference type="PROSITE" id="PS50110">
    <property type="entry name" value="RESPONSE_REGULATORY"/>
    <property type="match status" value="1"/>
</dbReference>